<keyword evidence="14" id="KW-1185">Reference proteome</keyword>
<evidence type="ECO:0000256" key="4">
    <source>
        <dbReference type="ARBA" id="ARBA00022692"/>
    </source>
</evidence>
<evidence type="ECO:0000256" key="5">
    <source>
        <dbReference type="ARBA" id="ARBA00022737"/>
    </source>
</evidence>
<name>A0A8S1QP58_9CILI</name>
<dbReference type="InterPro" id="IPR017871">
    <property type="entry name" value="ABC_transporter-like_CS"/>
</dbReference>
<keyword evidence="3" id="KW-0813">Transport</keyword>
<dbReference type="PROSITE" id="PS00211">
    <property type="entry name" value="ABC_TRANSPORTER_1"/>
    <property type="match status" value="2"/>
</dbReference>
<keyword evidence="9 10" id="KW-0472">Membrane</keyword>
<dbReference type="PANTHER" id="PTHR24223:SF456">
    <property type="entry name" value="MULTIDRUG RESISTANCE-ASSOCIATED PROTEIN LETHAL(2)03659"/>
    <property type="match status" value="1"/>
</dbReference>
<evidence type="ECO:0000256" key="8">
    <source>
        <dbReference type="ARBA" id="ARBA00022989"/>
    </source>
</evidence>
<dbReference type="Proteomes" id="UP000692954">
    <property type="component" value="Unassembled WGS sequence"/>
</dbReference>
<feature type="domain" description="ABC transmembrane type-1" evidence="12">
    <location>
        <begin position="756"/>
        <end position="1001"/>
    </location>
</feature>
<evidence type="ECO:0000256" key="7">
    <source>
        <dbReference type="ARBA" id="ARBA00022840"/>
    </source>
</evidence>
<feature type="domain" description="ABC transporter" evidence="11">
    <location>
        <begin position="446"/>
        <end position="671"/>
    </location>
</feature>
<comment type="similarity">
    <text evidence="2">Belongs to the ABC transporter superfamily. ABCC family. Conjugate transporter (TC 3.A.1.208) subfamily.</text>
</comment>
<dbReference type="InterPro" id="IPR050173">
    <property type="entry name" value="ABC_transporter_C-like"/>
</dbReference>
<accession>A0A8S1QP58</accession>
<dbReference type="InterPro" id="IPR011527">
    <property type="entry name" value="ABC1_TM_dom"/>
</dbReference>
<dbReference type="CDD" id="cd03250">
    <property type="entry name" value="ABCC_MRP_domain1"/>
    <property type="match status" value="1"/>
</dbReference>
<dbReference type="CDD" id="cd18579">
    <property type="entry name" value="ABC_6TM_ABCC_D1"/>
    <property type="match status" value="1"/>
</dbReference>
<dbReference type="CDD" id="cd18580">
    <property type="entry name" value="ABC_6TM_ABCC_D2"/>
    <property type="match status" value="1"/>
</dbReference>
<dbReference type="EMBL" id="CAJJDN010000110">
    <property type="protein sequence ID" value="CAD8116270.1"/>
    <property type="molecule type" value="Genomic_DNA"/>
</dbReference>
<comment type="caution">
    <text evidence="13">The sequence shown here is derived from an EMBL/GenBank/DDBJ whole genome shotgun (WGS) entry which is preliminary data.</text>
</comment>
<dbReference type="GO" id="GO:0140359">
    <property type="term" value="F:ABC-type transporter activity"/>
    <property type="evidence" value="ECO:0007669"/>
    <property type="project" value="InterPro"/>
</dbReference>
<dbReference type="GO" id="GO:0005524">
    <property type="term" value="F:ATP binding"/>
    <property type="evidence" value="ECO:0007669"/>
    <property type="project" value="UniProtKB-KW"/>
</dbReference>
<dbReference type="FunFam" id="1.20.1560.10:FF:000063">
    <property type="entry name" value="Multidrug resistance protein ABC transporter"/>
    <property type="match status" value="1"/>
</dbReference>
<keyword evidence="8 10" id="KW-1133">Transmembrane helix</keyword>
<evidence type="ECO:0000256" key="6">
    <source>
        <dbReference type="ARBA" id="ARBA00022741"/>
    </source>
</evidence>
<feature type="transmembrane region" description="Helical" evidence="10">
    <location>
        <begin position="209"/>
        <end position="228"/>
    </location>
</feature>
<gene>
    <name evidence="13" type="ORF">PSON_ATCC_30995.1.T1100132</name>
</gene>
<keyword evidence="7" id="KW-0067">ATP-binding</keyword>
<dbReference type="FunFam" id="3.40.50.300:FF:000610">
    <property type="entry name" value="Multidrug resistance-associated ABC transporter"/>
    <property type="match status" value="1"/>
</dbReference>
<dbReference type="Pfam" id="PF00664">
    <property type="entry name" value="ABC_membrane"/>
    <property type="match status" value="2"/>
</dbReference>
<feature type="transmembrane region" description="Helical" evidence="10">
    <location>
        <begin position="754"/>
        <end position="775"/>
    </location>
</feature>
<evidence type="ECO:0000313" key="14">
    <source>
        <dbReference type="Proteomes" id="UP000692954"/>
    </source>
</evidence>
<evidence type="ECO:0000259" key="11">
    <source>
        <dbReference type="PROSITE" id="PS50893"/>
    </source>
</evidence>
<dbReference type="InterPro" id="IPR003593">
    <property type="entry name" value="AAA+_ATPase"/>
</dbReference>
<dbReference type="CDD" id="cd03244">
    <property type="entry name" value="ABCC_MRP_domain2"/>
    <property type="match status" value="1"/>
</dbReference>
<organism evidence="13 14">
    <name type="scientific">Paramecium sonneborni</name>
    <dbReference type="NCBI Taxonomy" id="65129"/>
    <lineage>
        <taxon>Eukaryota</taxon>
        <taxon>Sar</taxon>
        <taxon>Alveolata</taxon>
        <taxon>Ciliophora</taxon>
        <taxon>Intramacronucleata</taxon>
        <taxon>Oligohymenophorea</taxon>
        <taxon>Peniculida</taxon>
        <taxon>Parameciidae</taxon>
        <taxon>Paramecium</taxon>
    </lineage>
</organism>
<feature type="transmembrane region" description="Helical" evidence="10">
    <location>
        <begin position="795"/>
        <end position="814"/>
    </location>
</feature>
<dbReference type="GO" id="GO:0016020">
    <property type="term" value="C:membrane"/>
    <property type="evidence" value="ECO:0007669"/>
    <property type="project" value="UniProtKB-SubCell"/>
</dbReference>
<dbReference type="PANTHER" id="PTHR24223">
    <property type="entry name" value="ATP-BINDING CASSETTE SUB-FAMILY C"/>
    <property type="match status" value="1"/>
</dbReference>
<dbReference type="PROSITE" id="PS50893">
    <property type="entry name" value="ABC_TRANSPORTER_2"/>
    <property type="match status" value="2"/>
</dbReference>
<feature type="transmembrane region" description="Helical" evidence="10">
    <location>
        <begin position="978"/>
        <end position="1003"/>
    </location>
</feature>
<evidence type="ECO:0000256" key="1">
    <source>
        <dbReference type="ARBA" id="ARBA00004141"/>
    </source>
</evidence>
<dbReference type="Pfam" id="PF00005">
    <property type="entry name" value="ABC_tran"/>
    <property type="match status" value="2"/>
</dbReference>
<dbReference type="FunFam" id="1.20.1560.10:FF:000080">
    <property type="entry name" value="ABC transporter C family member 1"/>
    <property type="match status" value="1"/>
</dbReference>
<sequence length="1311" mass="149910">MDLPSQFNLELQPVSNQQALLQENSEDENDGEKRSLLTLLFFLDVYPMMKQSQNVSLESDQIKELRYPKKSLRMHEQFFTYLQKDGKLIKQLLLFFLSPLLRVVLILLLLTLGQLCMPLLIRTVIDYIKNENRDKDDAIYLILAILCLRVMNIFSQAHSRRMILCVGYDAMSVVSVEIMRKCLRVSLLSTTEWSSGEITNLIQVDAQKLVLITSYISSVLMIPLQLGISLYLMYSMIGLSFLIGCTIILIMIVFNIFTGKQVVKSQSQLLKDKDERTKIANEIFSQIKFIKINALEEHFLIKIEEAREKEIKSIKNRLYYSAINIFSVWLTPQLILSMTFGLYVYLGHQLNPSTTFAIISLFQILQQPLLQLPIAINSLIEAKLSLKRISKFLATKDLMTNCIYTSEFRDPTAAVDFQNGIFYWNKQITNSQEAKTGIDDQNEGLDKVQECFKGQQQEQPILKNINLKIEPGKFVSIIGDVGSGKTSFLQALLGEMVYYEGYGQPKIRLNGKLAYVSQKPWIQNATVKENIIFGKQFNQEQYENAIYYSCLTQDLQILINGDQTTIGEKGINLSGGQKARISLARAIYSESDVILLDDPLSAVDAHVGNFIMKECLLGNLKQTTRILITHALNYSKYTDYIYLFEKGEIIEQGTYRNMLKSQKFQEIKTKFNSNYNGDLEDSFVVQNPLENQKKNTPIKSNSNIDCSSVIPLSIQSSQKDEVEDLMLLEERQKGNINYEVFLQYFAHNGGLRSFSLVVIIMIVWIFCYLGSSIWISKWAALSSTDEEFSRNTLYFSIYFTLGFMQAFFAFLRAVTIINQSIKSAQIIHNKMMQTLIYAPQCSFFERVPQGRIMNRLTKDINSLDTEIYWNISWLYTKISQLISNTFLNVYASTYLIIFPIVGFFLICFKMNRLYMKASRELQRLELISKSPILSYFTETLSGLTTIRAYQQTNQFLQNFSQKLDTNKKIYYKQVESNAWFLQILGLSSLIVNISAIVYCIYYTENPAFAGLLMTYASNIDVNVLQTVESLSLLENGIISFERCLAYTKIKPEKRNENNVKLQNWPNNGEIQFLNYSVQYRQKLPPALSNLSFKINSQEKIGIVGRTGAGKSSITLSLLRILESLEGQILIDNVDISTLSLKQLRESITIILQDAVIFNATIQENLDPQNQRTNQEILQAINKCCLNRLVNNRDGLMTKISEGGDNLSAGEKQLICIARAILKKTKIVIIDEATANIDVDTEHKIQQVIQSAFSNCTVLTIAHRINTILHCDKILVIDSGLLKEFGFTQELLNDKKSTFYSIYQEALQNQAH</sequence>
<feature type="transmembrane region" description="Helical" evidence="10">
    <location>
        <begin position="318"/>
        <end position="344"/>
    </location>
</feature>
<protein>
    <submittedName>
        <fullName evidence="13">Uncharacterized protein</fullName>
    </submittedName>
</protein>
<dbReference type="InterPro" id="IPR044746">
    <property type="entry name" value="ABCC_6TM_D1"/>
</dbReference>
<evidence type="ECO:0000313" key="13">
    <source>
        <dbReference type="EMBL" id="CAD8116270.1"/>
    </source>
</evidence>
<feature type="domain" description="ABC transporter" evidence="11">
    <location>
        <begin position="1070"/>
        <end position="1303"/>
    </location>
</feature>
<dbReference type="FunFam" id="3.40.50.300:FF:002673">
    <property type="entry name" value="Multispecific organic anion transporter, putative"/>
    <property type="match status" value="1"/>
</dbReference>
<keyword evidence="5" id="KW-0677">Repeat</keyword>
<evidence type="ECO:0000256" key="9">
    <source>
        <dbReference type="ARBA" id="ARBA00023136"/>
    </source>
</evidence>
<reference evidence="13" key="1">
    <citation type="submission" date="2021-01" db="EMBL/GenBank/DDBJ databases">
        <authorList>
            <consortium name="Genoscope - CEA"/>
            <person name="William W."/>
        </authorList>
    </citation>
    <scope>NUCLEOTIDE SEQUENCE</scope>
</reference>
<keyword evidence="6" id="KW-0547">Nucleotide-binding</keyword>
<evidence type="ECO:0000256" key="10">
    <source>
        <dbReference type="SAM" id="Phobius"/>
    </source>
</evidence>
<keyword evidence="4 10" id="KW-0812">Transmembrane</keyword>
<dbReference type="OrthoDB" id="312813at2759"/>
<dbReference type="GO" id="GO:0016887">
    <property type="term" value="F:ATP hydrolysis activity"/>
    <property type="evidence" value="ECO:0007669"/>
    <property type="project" value="InterPro"/>
</dbReference>
<evidence type="ECO:0000259" key="12">
    <source>
        <dbReference type="PROSITE" id="PS50929"/>
    </source>
</evidence>
<proteinExistence type="inferred from homology"/>
<evidence type="ECO:0000256" key="2">
    <source>
        <dbReference type="ARBA" id="ARBA00009726"/>
    </source>
</evidence>
<feature type="domain" description="ABC transmembrane type-1" evidence="12">
    <location>
        <begin position="103"/>
        <end position="381"/>
    </location>
</feature>
<dbReference type="InterPro" id="IPR003439">
    <property type="entry name" value="ABC_transporter-like_ATP-bd"/>
</dbReference>
<evidence type="ECO:0000256" key="3">
    <source>
        <dbReference type="ARBA" id="ARBA00022448"/>
    </source>
</evidence>
<dbReference type="SMART" id="SM00382">
    <property type="entry name" value="AAA"/>
    <property type="match status" value="2"/>
</dbReference>
<dbReference type="InterPro" id="IPR044726">
    <property type="entry name" value="ABCC_6TM_D2"/>
</dbReference>
<feature type="transmembrane region" description="Helical" evidence="10">
    <location>
        <begin position="889"/>
        <end position="908"/>
    </location>
</feature>
<feature type="transmembrane region" description="Helical" evidence="10">
    <location>
        <begin position="234"/>
        <end position="257"/>
    </location>
</feature>
<comment type="subcellular location">
    <subcellularLocation>
        <location evidence="1">Membrane</location>
        <topology evidence="1">Multi-pass membrane protein</topology>
    </subcellularLocation>
</comment>
<dbReference type="PROSITE" id="PS50929">
    <property type="entry name" value="ABC_TM1F"/>
    <property type="match status" value="2"/>
</dbReference>